<organism evidence="2 3">
    <name type="scientific">Romanomermis culicivorax</name>
    <name type="common">Nematode worm</name>
    <dbReference type="NCBI Taxonomy" id="13658"/>
    <lineage>
        <taxon>Eukaryota</taxon>
        <taxon>Metazoa</taxon>
        <taxon>Ecdysozoa</taxon>
        <taxon>Nematoda</taxon>
        <taxon>Enoplea</taxon>
        <taxon>Dorylaimia</taxon>
        <taxon>Mermithida</taxon>
        <taxon>Mermithoidea</taxon>
        <taxon>Mermithidae</taxon>
        <taxon>Romanomermis</taxon>
    </lineage>
</organism>
<reference evidence="3" key="1">
    <citation type="submission" date="2022-11" db="UniProtKB">
        <authorList>
            <consortium name="WormBaseParasite"/>
        </authorList>
    </citation>
    <scope>IDENTIFICATION</scope>
</reference>
<name>A0A915KDY8_ROMCU</name>
<evidence type="ECO:0000313" key="2">
    <source>
        <dbReference type="Proteomes" id="UP000887565"/>
    </source>
</evidence>
<keyword evidence="2" id="KW-1185">Reference proteome</keyword>
<feature type="transmembrane region" description="Helical" evidence="1">
    <location>
        <begin position="31"/>
        <end position="55"/>
    </location>
</feature>
<sequence>MSDHNTKRFSHENNESNVHQVQLLCFFIPSFFAPASTSGSTTNGAFFVAAFLFVVGRRRSTRIKIGRYETGRFNFRIFQSFSVIFHGQTSVFVARKLNENVAVATAHDVNAAFRYDEAAKEFANVGRICRPRQMLQPNDYGHSFQKISLLILYILNKVYISV</sequence>
<protein>
    <submittedName>
        <fullName evidence="3">Uncharacterized protein</fullName>
    </submittedName>
</protein>
<evidence type="ECO:0000256" key="1">
    <source>
        <dbReference type="SAM" id="Phobius"/>
    </source>
</evidence>
<dbReference type="Proteomes" id="UP000887565">
    <property type="component" value="Unplaced"/>
</dbReference>
<proteinExistence type="predicted"/>
<keyword evidence="1" id="KW-1133">Transmembrane helix</keyword>
<dbReference type="WBParaSite" id="nRc.2.0.1.t36271-RA">
    <property type="protein sequence ID" value="nRc.2.0.1.t36271-RA"/>
    <property type="gene ID" value="nRc.2.0.1.g36271"/>
</dbReference>
<keyword evidence="1" id="KW-0812">Transmembrane</keyword>
<accession>A0A915KDY8</accession>
<keyword evidence="1" id="KW-0472">Membrane</keyword>
<evidence type="ECO:0000313" key="3">
    <source>
        <dbReference type="WBParaSite" id="nRc.2.0.1.t36271-RA"/>
    </source>
</evidence>
<dbReference type="AlphaFoldDB" id="A0A915KDY8"/>